<dbReference type="SUPFAM" id="SSF51316">
    <property type="entry name" value="Mss4-like"/>
    <property type="match status" value="1"/>
</dbReference>
<reference evidence="15" key="1">
    <citation type="submission" date="2016-04" db="EMBL/GenBank/DDBJ databases">
        <authorList>
            <person name="Tagini F."/>
        </authorList>
    </citation>
    <scope>NUCLEOTIDE SEQUENCE [LARGE SCALE GENOMIC DNA]</scope>
    <source>
        <strain evidence="15">CHUV0807</strain>
    </source>
</reference>
<dbReference type="PROSITE" id="PS51790">
    <property type="entry name" value="MSRB"/>
    <property type="match status" value="1"/>
</dbReference>
<evidence type="ECO:0000259" key="12">
    <source>
        <dbReference type="PROSITE" id="PS51352"/>
    </source>
</evidence>
<dbReference type="Gene3D" id="3.30.1060.10">
    <property type="entry name" value="Peptide methionine sulphoxide reductase MsrA"/>
    <property type="match status" value="1"/>
</dbReference>
<dbReference type="CDD" id="cd02966">
    <property type="entry name" value="TlpA_like_family"/>
    <property type="match status" value="1"/>
</dbReference>
<comment type="similarity">
    <text evidence="1 10">Belongs to the MsrA Met sulfoxide reductase family.</text>
</comment>
<dbReference type="FunFam" id="3.30.1060.10:FF:000007">
    <property type="entry name" value="Peptide methionine sulfoxide reductase msrA/msrB"/>
    <property type="match status" value="1"/>
</dbReference>
<dbReference type="PANTHER" id="PTHR42799:SF2">
    <property type="entry name" value="MITOCHONDRIAL PEPTIDE METHIONINE SULFOXIDE REDUCTASE"/>
    <property type="match status" value="1"/>
</dbReference>
<dbReference type="InterPro" id="IPR036249">
    <property type="entry name" value="Thioredoxin-like_sf"/>
</dbReference>
<accession>A0A1C3H1P6</accession>
<evidence type="ECO:0000256" key="8">
    <source>
        <dbReference type="ARBA" id="ARBA00048782"/>
    </source>
</evidence>
<comment type="function">
    <text evidence="5 10">Has an important function as a repair enzyme for proteins that have been inactivated by oxidation. Catalyzes the reversible oxidation-reduction of methionine sulfoxide in proteins to methionine.</text>
</comment>
<evidence type="ECO:0000256" key="11">
    <source>
        <dbReference type="SAM" id="SignalP"/>
    </source>
</evidence>
<evidence type="ECO:0000256" key="10">
    <source>
        <dbReference type="HAMAP-Rule" id="MF_01401"/>
    </source>
</evidence>
<dbReference type="EMBL" id="FKLO01000011">
    <property type="protein sequence ID" value="SAM57011.1"/>
    <property type="molecule type" value="Genomic_DNA"/>
</dbReference>
<evidence type="ECO:0000259" key="13">
    <source>
        <dbReference type="PROSITE" id="PS51790"/>
    </source>
</evidence>
<keyword evidence="4" id="KW-0511">Multifunctional enzyme</keyword>
<dbReference type="Pfam" id="PF01641">
    <property type="entry name" value="SelR"/>
    <property type="match status" value="1"/>
</dbReference>
<dbReference type="Gene3D" id="3.40.30.10">
    <property type="entry name" value="Glutaredoxin"/>
    <property type="match status" value="1"/>
</dbReference>
<comment type="similarity">
    <text evidence="9">Belongs to the MsrB Met sulfoxide reductase family.</text>
</comment>
<dbReference type="GO" id="GO:0034599">
    <property type="term" value="P:cellular response to oxidative stress"/>
    <property type="evidence" value="ECO:0007669"/>
    <property type="project" value="TreeGrafter"/>
</dbReference>
<dbReference type="NCBIfam" id="NF010625">
    <property type="entry name" value="PRK14018.1"/>
    <property type="match status" value="1"/>
</dbReference>
<dbReference type="InterPro" id="IPR002579">
    <property type="entry name" value="Met_Sox_Rdtase_MsrB_dom"/>
</dbReference>
<protein>
    <recommendedName>
        <fullName evidence="9 10">Multifunctional fusion protein</fullName>
    </recommendedName>
    <domain>
        <recommendedName>
            <fullName evidence="10">Peptide methionine sulfoxide reductase MsrA</fullName>
            <shortName evidence="10">Protein-methionine-S-oxide reductase</shortName>
            <ecNumber evidence="10">1.8.4.11</ecNumber>
        </recommendedName>
        <alternativeName>
            <fullName evidence="10">Peptide-methionine (S)-S-oxide reductase</fullName>
            <shortName evidence="10">Peptide Met(O) reductase</shortName>
        </alternativeName>
    </domain>
    <domain>
        <recommendedName>
            <fullName evidence="9">Peptide methionine sulfoxide reductase MsrB</fullName>
            <ecNumber evidence="9">1.8.4.12</ecNumber>
        </recommendedName>
        <alternativeName>
            <fullName evidence="9">Peptide-methionine (R)-S-oxide reductase</fullName>
        </alternativeName>
    </domain>
</protein>
<dbReference type="InterPro" id="IPR002569">
    <property type="entry name" value="Met_Sox_Rdtase_MsrA_dom"/>
</dbReference>
<dbReference type="HAMAP" id="MF_01400">
    <property type="entry name" value="MsrB"/>
    <property type="match status" value="1"/>
</dbReference>
<dbReference type="EC" id="1.8.4.12" evidence="9"/>
<evidence type="ECO:0000256" key="5">
    <source>
        <dbReference type="ARBA" id="ARBA00024679"/>
    </source>
</evidence>
<dbReference type="GO" id="GO:0033743">
    <property type="term" value="F:peptide-methionine (R)-S-oxide reductase activity"/>
    <property type="evidence" value="ECO:0007669"/>
    <property type="project" value="UniProtKB-UniRule"/>
</dbReference>
<dbReference type="RefSeq" id="WP_079538763.1">
    <property type="nucleotide sequence ID" value="NZ_FKLO01000011.1"/>
</dbReference>
<evidence type="ECO:0000256" key="4">
    <source>
        <dbReference type="ARBA" id="ARBA00023268"/>
    </source>
</evidence>
<evidence type="ECO:0000313" key="15">
    <source>
        <dbReference type="Proteomes" id="UP000190837"/>
    </source>
</evidence>
<evidence type="ECO:0000313" key="14">
    <source>
        <dbReference type="EMBL" id="SAM57011.1"/>
    </source>
</evidence>
<dbReference type="Gene3D" id="2.170.150.20">
    <property type="entry name" value="Peptide methionine sulfoxide reductase"/>
    <property type="match status" value="1"/>
</dbReference>
<comment type="catalytic activity">
    <reaction evidence="7 9">
        <text>L-methionyl-[protein] + [thioredoxin]-disulfide + H2O = L-methionyl-(R)-S-oxide-[protein] + [thioredoxin]-dithiol</text>
        <dbReference type="Rhea" id="RHEA:24164"/>
        <dbReference type="Rhea" id="RHEA-COMP:10698"/>
        <dbReference type="Rhea" id="RHEA-COMP:10700"/>
        <dbReference type="Rhea" id="RHEA-COMP:12313"/>
        <dbReference type="Rhea" id="RHEA-COMP:12314"/>
        <dbReference type="ChEBI" id="CHEBI:15377"/>
        <dbReference type="ChEBI" id="CHEBI:16044"/>
        <dbReference type="ChEBI" id="CHEBI:29950"/>
        <dbReference type="ChEBI" id="CHEBI:45764"/>
        <dbReference type="ChEBI" id="CHEBI:50058"/>
        <dbReference type="EC" id="1.8.4.12"/>
    </reaction>
</comment>
<dbReference type="PROSITE" id="PS51352">
    <property type="entry name" value="THIOREDOXIN_2"/>
    <property type="match status" value="1"/>
</dbReference>
<dbReference type="NCBIfam" id="TIGR00357">
    <property type="entry name" value="peptide-methionine (R)-S-oxide reductase MsrB"/>
    <property type="match status" value="1"/>
</dbReference>
<dbReference type="SUPFAM" id="SSF55068">
    <property type="entry name" value="Peptide methionine sulfoxide reductase"/>
    <property type="match status" value="1"/>
</dbReference>
<comment type="catalytic activity">
    <reaction evidence="6 10">
        <text>L-methionyl-[protein] + [thioredoxin]-disulfide + H2O = L-methionyl-(S)-S-oxide-[protein] + [thioredoxin]-dithiol</text>
        <dbReference type="Rhea" id="RHEA:14217"/>
        <dbReference type="Rhea" id="RHEA-COMP:10698"/>
        <dbReference type="Rhea" id="RHEA-COMP:10700"/>
        <dbReference type="Rhea" id="RHEA-COMP:12313"/>
        <dbReference type="Rhea" id="RHEA-COMP:12315"/>
        <dbReference type="ChEBI" id="CHEBI:15377"/>
        <dbReference type="ChEBI" id="CHEBI:16044"/>
        <dbReference type="ChEBI" id="CHEBI:29950"/>
        <dbReference type="ChEBI" id="CHEBI:44120"/>
        <dbReference type="ChEBI" id="CHEBI:50058"/>
        <dbReference type="EC" id="1.8.4.11"/>
    </reaction>
</comment>
<dbReference type="EC" id="1.8.4.11" evidence="10"/>
<dbReference type="Proteomes" id="UP000190837">
    <property type="component" value="Unassembled WGS sequence"/>
</dbReference>
<dbReference type="Pfam" id="PF08534">
    <property type="entry name" value="Redoxin"/>
    <property type="match status" value="1"/>
</dbReference>
<dbReference type="InterPro" id="IPR050162">
    <property type="entry name" value="MsrA_MetSO_reductase"/>
</dbReference>
<gene>
    <name evidence="10" type="primary">msrA</name>
    <name evidence="9" type="synonym">msrB</name>
    <name evidence="14" type="ORF">CHUV0807_0108</name>
</gene>
<comment type="catalytic activity">
    <reaction evidence="8 10">
        <text>[thioredoxin]-disulfide + L-methionine + H2O = L-methionine (S)-S-oxide + [thioredoxin]-dithiol</text>
        <dbReference type="Rhea" id="RHEA:19993"/>
        <dbReference type="Rhea" id="RHEA-COMP:10698"/>
        <dbReference type="Rhea" id="RHEA-COMP:10700"/>
        <dbReference type="ChEBI" id="CHEBI:15377"/>
        <dbReference type="ChEBI" id="CHEBI:29950"/>
        <dbReference type="ChEBI" id="CHEBI:50058"/>
        <dbReference type="ChEBI" id="CHEBI:57844"/>
        <dbReference type="ChEBI" id="CHEBI:58772"/>
        <dbReference type="EC" id="1.8.4.11"/>
    </reaction>
</comment>
<evidence type="ECO:0000256" key="3">
    <source>
        <dbReference type="ARBA" id="ARBA00023002"/>
    </source>
</evidence>
<dbReference type="InterPro" id="IPR013766">
    <property type="entry name" value="Thioredoxin_domain"/>
</dbReference>
<name>A0A1C3H1P6_9GAMM</name>
<organism evidence="14 15">
    <name type="scientific">Cardiobacterium hominis</name>
    <dbReference type="NCBI Taxonomy" id="2718"/>
    <lineage>
        <taxon>Bacteria</taxon>
        <taxon>Pseudomonadati</taxon>
        <taxon>Pseudomonadota</taxon>
        <taxon>Gammaproteobacteria</taxon>
        <taxon>Cardiobacteriales</taxon>
        <taxon>Cardiobacteriaceae</taxon>
        <taxon>Cardiobacterium</taxon>
    </lineage>
</organism>
<dbReference type="FunFam" id="2.170.150.20:FF:000003">
    <property type="entry name" value="Peptide methionine sulfoxide reductase MsrB"/>
    <property type="match status" value="1"/>
</dbReference>
<keyword evidence="3 9" id="KW-0560">Oxidoreductase</keyword>
<comment type="caution">
    <text evidence="9">Lacks conserved residue(s) required for the propagation of feature annotation.</text>
</comment>
<feature type="signal peptide" evidence="11">
    <location>
        <begin position="1"/>
        <end position="29"/>
    </location>
</feature>
<dbReference type="GO" id="GO:0008113">
    <property type="term" value="F:peptide-methionine (S)-S-oxide reductase activity"/>
    <property type="evidence" value="ECO:0007669"/>
    <property type="project" value="UniProtKB-UniRule"/>
</dbReference>
<feature type="domain" description="Thioredoxin" evidence="12">
    <location>
        <begin position="17"/>
        <end position="184"/>
    </location>
</feature>
<dbReference type="InterPro" id="IPR036509">
    <property type="entry name" value="Met_Sox_Rdtase_MsrA_sf"/>
</dbReference>
<dbReference type="GO" id="GO:0005737">
    <property type="term" value="C:cytoplasm"/>
    <property type="evidence" value="ECO:0007669"/>
    <property type="project" value="TreeGrafter"/>
</dbReference>
<evidence type="ECO:0000256" key="2">
    <source>
        <dbReference type="ARBA" id="ARBA00008076"/>
    </source>
</evidence>
<dbReference type="AlphaFoldDB" id="A0A1C3H1P6"/>
<evidence type="ECO:0000256" key="9">
    <source>
        <dbReference type="HAMAP-Rule" id="MF_01400"/>
    </source>
</evidence>
<sequence length="543" mass="60014">MKIPTRQTLCSLIACVLFAGAVAPLPVLADAHASRAEAPLPHQLQQRLLALKDPRDQPAADYLDQSKPTLIKFWASWCPLCLATLEETQAWRGDKAFAGVNLVTIASPDHLGENDEATFKEWYRGLDYPNLPVLVNNGGDIARDIGVAVYPSWALLDKNGNVARVIKGHINREQALALLANPQAELAQPAQKFYKPKPKGATNMNTKTIHLAGGCFWGLEAYFERIPGVVDAVSGYANGKTKNPSYEDVSHRGTGHAETVKVTYDPERISLDDILRYYFRVVDPTSLNQQGNDRGVQYRSGVYYTDPAERATIEKAFAEEQKKHQKPLVVENLPLDNFYEAEEYHQDYLAKNPNGYCHIDIRKADIPLEKPAATAPAPAKTDANGEPVIDASKYHKPDAAELKKKLDAQAYDVTQNSATERAFSHEYDHLFAPGLYVDVVSGEPLFSSADKFQSGCGWPSFTKPINRAVVTEHDDTSYNMHRTEIRSRVADAHLGHVFPDGPKDKGGLRYCINGASLKFIPLAEMEKAGYGDLVDAVKKGEKL</sequence>
<comment type="similarity">
    <text evidence="2">In the C-terminal section; belongs to the MsrB Met sulfoxide reductase family.</text>
</comment>
<evidence type="ECO:0000256" key="7">
    <source>
        <dbReference type="ARBA" id="ARBA00048488"/>
    </source>
</evidence>
<dbReference type="SUPFAM" id="SSF52833">
    <property type="entry name" value="Thioredoxin-like"/>
    <property type="match status" value="1"/>
</dbReference>
<dbReference type="Pfam" id="PF01625">
    <property type="entry name" value="PMSR"/>
    <property type="match status" value="1"/>
</dbReference>
<feature type="chain" id="PRO_5008674738" description="Multifunctional fusion protein" evidence="11">
    <location>
        <begin position="30"/>
        <end position="543"/>
    </location>
</feature>
<feature type="domain" description="MsrB" evidence="13">
    <location>
        <begin position="399"/>
        <end position="522"/>
    </location>
</feature>
<dbReference type="HAMAP" id="MF_01401">
    <property type="entry name" value="MsrA"/>
    <property type="match status" value="1"/>
</dbReference>
<evidence type="ECO:0000256" key="1">
    <source>
        <dbReference type="ARBA" id="ARBA00005591"/>
    </source>
</evidence>
<evidence type="ECO:0000256" key="6">
    <source>
        <dbReference type="ARBA" id="ARBA00047806"/>
    </source>
</evidence>
<proteinExistence type="inferred from homology"/>
<keyword evidence="11" id="KW-0732">Signal</keyword>
<dbReference type="PANTHER" id="PTHR42799">
    <property type="entry name" value="MITOCHONDRIAL PEPTIDE METHIONINE SULFOXIDE REDUCTASE"/>
    <property type="match status" value="1"/>
</dbReference>
<dbReference type="InterPro" id="IPR013740">
    <property type="entry name" value="Redoxin"/>
</dbReference>
<dbReference type="InterPro" id="IPR011057">
    <property type="entry name" value="Mss4-like_sf"/>
</dbReference>
<dbReference type="GO" id="GO:0033744">
    <property type="term" value="F:L-methionine:thioredoxin-disulfide S-oxidoreductase activity"/>
    <property type="evidence" value="ECO:0007669"/>
    <property type="project" value="RHEA"/>
</dbReference>
<dbReference type="NCBIfam" id="TIGR00401">
    <property type="entry name" value="msrA"/>
    <property type="match status" value="1"/>
</dbReference>
<feature type="active site" evidence="10">
    <location>
        <position position="215"/>
    </location>
</feature>
<feature type="active site" description="Nucleophile" evidence="9">
    <location>
        <position position="511"/>
    </location>
</feature>